<name>A0ABW1S8R0_9PROT</name>
<accession>A0ABW1S8R0</accession>
<keyword evidence="2" id="KW-1185">Reference proteome</keyword>
<reference evidence="2" key="1">
    <citation type="journal article" date="2019" name="Int. J. Syst. Evol. Microbiol.">
        <title>The Global Catalogue of Microorganisms (GCM) 10K type strain sequencing project: providing services to taxonomists for standard genome sequencing and annotation.</title>
        <authorList>
            <consortium name="The Broad Institute Genomics Platform"/>
            <consortium name="The Broad Institute Genome Sequencing Center for Infectious Disease"/>
            <person name="Wu L."/>
            <person name="Ma J."/>
        </authorList>
    </citation>
    <scope>NUCLEOTIDE SEQUENCE [LARGE SCALE GENOMIC DNA]</scope>
    <source>
        <strain evidence="2">CGMCC-1.15741</strain>
    </source>
</reference>
<evidence type="ECO:0000313" key="2">
    <source>
        <dbReference type="Proteomes" id="UP001596303"/>
    </source>
</evidence>
<dbReference type="EMBL" id="JBHSSW010000008">
    <property type="protein sequence ID" value="MFC6197814.1"/>
    <property type="molecule type" value="Genomic_DNA"/>
</dbReference>
<dbReference type="RefSeq" id="WP_377377252.1">
    <property type="nucleotide sequence ID" value="NZ_JBHSSW010000008.1"/>
</dbReference>
<proteinExistence type="predicted"/>
<gene>
    <name evidence="1" type="ORF">ACFQDM_06980</name>
</gene>
<protein>
    <submittedName>
        <fullName evidence="1">Uncharacterized protein</fullName>
    </submittedName>
</protein>
<comment type="caution">
    <text evidence="1">The sequence shown here is derived from an EMBL/GenBank/DDBJ whole genome shotgun (WGS) entry which is preliminary data.</text>
</comment>
<dbReference type="Proteomes" id="UP001596303">
    <property type="component" value="Unassembled WGS sequence"/>
</dbReference>
<organism evidence="1 2">
    <name type="scientific">Ponticaulis profundi</name>
    <dbReference type="NCBI Taxonomy" id="2665222"/>
    <lineage>
        <taxon>Bacteria</taxon>
        <taxon>Pseudomonadati</taxon>
        <taxon>Pseudomonadota</taxon>
        <taxon>Alphaproteobacteria</taxon>
        <taxon>Hyphomonadales</taxon>
        <taxon>Hyphomonadaceae</taxon>
        <taxon>Ponticaulis</taxon>
    </lineage>
</organism>
<sequence>MIASLAPAGFPPSEVKHWSLSEYRAVQDAFSDAYEKDEEPKVPYPDIEDFRKFKRQWAQKQEAVNGSK</sequence>
<evidence type="ECO:0000313" key="1">
    <source>
        <dbReference type="EMBL" id="MFC6197814.1"/>
    </source>
</evidence>